<evidence type="ECO:0000259" key="2">
    <source>
        <dbReference type="PROSITE" id="PS50828"/>
    </source>
</evidence>
<dbReference type="InterPro" id="IPR036063">
    <property type="entry name" value="Smr_dom_sf"/>
</dbReference>
<reference evidence="3 4" key="1">
    <citation type="submission" date="2006-03" db="EMBL/GenBank/DDBJ databases">
        <title>Complete sequence of chromosome of Nitrobacter hamburgensis X14.</title>
        <authorList>
            <consortium name="US DOE Joint Genome Institute"/>
            <person name="Copeland A."/>
            <person name="Lucas S."/>
            <person name="Lapidus A."/>
            <person name="Barry K."/>
            <person name="Detter J.C."/>
            <person name="Glavina del Rio T."/>
            <person name="Hammon N."/>
            <person name="Israni S."/>
            <person name="Dalin E."/>
            <person name="Tice H."/>
            <person name="Pitluck S."/>
            <person name="Chain P."/>
            <person name="Malfatti S."/>
            <person name="Shin M."/>
            <person name="Vergez L."/>
            <person name="Schmutz J."/>
            <person name="Larimer F."/>
            <person name="Land M."/>
            <person name="Hauser L."/>
            <person name="Kyrpides N."/>
            <person name="Ivanova N."/>
            <person name="Ward B."/>
            <person name="Arp D."/>
            <person name="Klotz M."/>
            <person name="Stein L."/>
            <person name="O'Mullan G."/>
            <person name="Starkenburg S."/>
            <person name="Sayavedra L."/>
            <person name="Poret-Peterson A.T."/>
            <person name="Gentry M.E."/>
            <person name="Bruce D."/>
            <person name="Richardson P."/>
        </authorList>
    </citation>
    <scope>NUCLEOTIDE SEQUENCE [LARGE SCALE GENOMIC DNA]</scope>
    <source>
        <strain evidence="4">DSM 10229 / NCIMB 13809 / X14</strain>
    </source>
</reference>
<protein>
    <submittedName>
        <fullName evidence="3">Smr protein/MutS2</fullName>
    </submittedName>
</protein>
<dbReference type="SUPFAM" id="SSF160443">
    <property type="entry name" value="SMR domain-like"/>
    <property type="match status" value="1"/>
</dbReference>
<proteinExistence type="predicted"/>
<name>Q1QRX7_NITHX</name>
<organism evidence="3 4">
    <name type="scientific">Nitrobacter hamburgensis (strain DSM 10229 / NCIMB 13809 / X14)</name>
    <dbReference type="NCBI Taxonomy" id="323097"/>
    <lineage>
        <taxon>Bacteria</taxon>
        <taxon>Pseudomonadati</taxon>
        <taxon>Pseudomonadota</taxon>
        <taxon>Alphaproteobacteria</taxon>
        <taxon>Hyphomicrobiales</taxon>
        <taxon>Nitrobacteraceae</taxon>
        <taxon>Nitrobacter</taxon>
    </lineage>
</organism>
<sequence>MKRLPPRISDLPAPSRRRRALTGEERELWESVAKQAKPLRKTARLWTSLEGALSGAPDPAREAAAKAVAVAPANLKPSRPVPPPLTLLSRRERARLSRGKQDIEARIDLHGMTQARAHRALHNFLLRASGDGLRFVLVITGKGRAAGLDPSRGILRQQVPEWLGLPEFRTLVVGFEQAHIGHGGEGALYVRVRRRR</sequence>
<dbReference type="EMBL" id="CP000319">
    <property type="protein sequence ID" value="ABE61020.1"/>
    <property type="molecule type" value="Genomic_DNA"/>
</dbReference>
<dbReference type="InterPro" id="IPR002625">
    <property type="entry name" value="Smr_dom"/>
</dbReference>
<dbReference type="PROSITE" id="PS50828">
    <property type="entry name" value="SMR"/>
    <property type="match status" value="1"/>
</dbReference>
<feature type="region of interest" description="Disordered" evidence="1">
    <location>
        <begin position="1"/>
        <end position="24"/>
    </location>
</feature>
<dbReference type="OrthoDB" id="7165597at2"/>
<keyword evidence="4" id="KW-1185">Reference proteome</keyword>
<dbReference type="Pfam" id="PF01713">
    <property type="entry name" value="Smr"/>
    <property type="match status" value="1"/>
</dbReference>
<dbReference type="STRING" id="323097.Nham_0119"/>
<dbReference type="KEGG" id="nha:Nham_0119"/>
<evidence type="ECO:0000256" key="1">
    <source>
        <dbReference type="SAM" id="MobiDB-lite"/>
    </source>
</evidence>
<feature type="domain" description="Smr" evidence="2">
    <location>
        <begin position="107"/>
        <end position="193"/>
    </location>
</feature>
<dbReference type="RefSeq" id="WP_011508727.1">
    <property type="nucleotide sequence ID" value="NC_007964.1"/>
</dbReference>
<dbReference type="Proteomes" id="UP000001953">
    <property type="component" value="Chromosome"/>
</dbReference>
<dbReference type="PANTHER" id="PTHR35562:SF2">
    <property type="entry name" value="DNA ENDONUCLEASE SMRA-RELATED"/>
    <property type="match status" value="1"/>
</dbReference>
<dbReference type="Gene3D" id="3.30.1370.110">
    <property type="match status" value="1"/>
</dbReference>
<dbReference type="AlphaFoldDB" id="Q1QRX7"/>
<dbReference type="PANTHER" id="PTHR35562">
    <property type="entry name" value="DNA ENDONUCLEASE SMRA-RELATED"/>
    <property type="match status" value="1"/>
</dbReference>
<evidence type="ECO:0000313" key="4">
    <source>
        <dbReference type="Proteomes" id="UP000001953"/>
    </source>
</evidence>
<dbReference type="SMART" id="SM00463">
    <property type="entry name" value="SMR"/>
    <property type="match status" value="1"/>
</dbReference>
<evidence type="ECO:0000313" key="3">
    <source>
        <dbReference type="EMBL" id="ABE61020.1"/>
    </source>
</evidence>
<dbReference type="eggNOG" id="COG2840">
    <property type="taxonomic scope" value="Bacteria"/>
</dbReference>
<dbReference type="HOGENOM" id="CLU_055978_2_0_5"/>
<accession>Q1QRX7</accession>
<gene>
    <name evidence="3" type="ordered locus">Nham_0119</name>
</gene>